<gene>
    <name evidence="2" type="ORF">ZEAMMB73_Zm00001d034772</name>
</gene>
<evidence type="ECO:0000256" key="1">
    <source>
        <dbReference type="SAM" id="MobiDB-lite"/>
    </source>
</evidence>
<reference evidence="2" key="1">
    <citation type="submission" date="2015-12" db="EMBL/GenBank/DDBJ databases">
        <title>Update maize B73 reference genome by single molecule sequencing technologies.</title>
        <authorList>
            <consortium name="Maize Genome Sequencing Project"/>
            <person name="Ware D."/>
        </authorList>
    </citation>
    <scope>NUCLEOTIDE SEQUENCE [LARGE SCALE GENOMIC DNA]</scope>
    <source>
        <tissue evidence="2">Seedling</tissue>
    </source>
</reference>
<organism evidence="2">
    <name type="scientific">Zea mays</name>
    <name type="common">Maize</name>
    <dbReference type="NCBI Taxonomy" id="4577"/>
    <lineage>
        <taxon>Eukaryota</taxon>
        <taxon>Viridiplantae</taxon>
        <taxon>Streptophyta</taxon>
        <taxon>Embryophyta</taxon>
        <taxon>Tracheophyta</taxon>
        <taxon>Spermatophyta</taxon>
        <taxon>Magnoliopsida</taxon>
        <taxon>Liliopsida</taxon>
        <taxon>Poales</taxon>
        <taxon>Poaceae</taxon>
        <taxon>PACMAD clade</taxon>
        <taxon>Panicoideae</taxon>
        <taxon>Andropogonodae</taxon>
        <taxon>Andropogoneae</taxon>
        <taxon>Tripsacinae</taxon>
        <taxon>Zea</taxon>
    </lineage>
</organism>
<name>A0A1D6LB47_MAIZE</name>
<dbReference type="EMBL" id="CM007647">
    <property type="protein sequence ID" value="ONM11316.1"/>
    <property type="molecule type" value="Genomic_DNA"/>
</dbReference>
<accession>A0A1D6LB47</accession>
<feature type="region of interest" description="Disordered" evidence="1">
    <location>
        <begin position="1"/>
        <end position="27"/>
    </location>
</feature>
<sequence>MMSVKNNTKSGSGSRGDGANDGGGEENPSIWWRKWELIEAATGRSTSSIIVLHRPSVVSCDILFIFGYDLLQIYMHIIGCASVYPCSLQGPSLGDMSSKSKLASYQELGCMCVCIFLVQ</sequence>
<feature type="compositionally biased region" description="Gly residues" evidence="1">
    <location>
        <begin position="13"/>
        <end position="22"/>
    </location>
</feature>
<dbReference type="AlphaFoldDB" id="A0A1D6LB47"/>
<proteinExistence type="predicted"/>
<evidence type="ECO:0000313" key="2">
    <source>
        <dbReference type="EMBL" id="ONM11316.1"/>
    </source>
</evidence>
<protein>
    <submittedName>
        <fullName evidence="2">Uncharacterized protein</fullName>
    </submittedName>
</protein>
<feature type="compositionally biased region" description="Polar residues" evidence="1">
    <location>
        <begin position="1"/>
        <end position="10"/>
    </location>
</feature>